<dbReference type="Proteomes" id="UP001381693">
    <property type="component" value="Unassembled WGS sequence"/>
</dbReference>
<sequence length="66" mass="7577">MFNDVKEGNIYDSETKYVIDDGHLIHFVVWPKQGSSGNVSATYDSFIQRHYGKEITVIFDGYSTKK</sequence>
<accession>A0AAN8X6Y8</accession>
<dbReference type="EMBL" id="JAXCGZ010007632">
    <property type="protein sequence ID" value="KAK7078897.1"/>
    <property type="molecule type" value="Genomic_DNA"/>
</dbReference>
<dbReference type="AlphaFoldDB" id="A0AAN8X6Y8"/>
<feature type="non-terminal residue" evidence="1">
    <location>
        <position position="66"/>
    </location>
</feature>
<protein>
    <submittedName>
        <fullName evidence="1">Uncharacterized protein</fullName>
    </submittedName>
</protein>
<evidence type="ECO:0000313" key="2">
    <source>
        <dbReference type="Proteomes" id="UP001381693"/>
    </source>
</evidence>
<keyword evidence="2" id="KW-1185">Reference proteome</keyword>
<reference evidence="1 2" key="1">
    <citation type="submission" date="2023-11" db="EMBL/GenBank/DDBJ databases">
        <title>Halocaridina rubra genome assembly.</title>
        <authorList>
            <person name="Smith C."/>
        </authorList>
    </citation>
    <scope>NUCLEOTIDE SEQUENCE [LARGE SCALE GENOMIC DNA]</scope>
    <source>
        <strain evidence="1">EP-1</strain>
        <tissue evidence="1">Whole</tissue>
    </source>
</reference>
<organism evidence="1 2">
    <name type="scientific">Halocaridina rubra</name>
    <name type="common">Hawaiian red shrimp</name>
    <dbReference type="NCBI Taxonomy" id="373956"/>
    <lineage>
        <taxon>Eukaryota</taxon>
        <taxon>Metazoa</taxon>
        <taxon>Ecdysozoa</taxon>
        <taxon>Arthropoda</taxon>
        <taxon>Crustacea</taxon>
        <taxon>Multicrustacea</taxon>
        <taxon>Malacostraca</taxon>
        <taxon>Eumalacostraca</taxon>
        <taxon>Eucarida</taxon>
        <taxon>Decapoda</taxon>
        <taxon>Pleocyemata</taxon>
        <taxon>Caridea</taxon>
        <taxon>Atyoidea</taxon>
        <taxon>Atyidae</taxon>
        <taxon>Halocaridina</taxon>
    </lineage>
</organism>
<comment type="caution">
    <text evidence="1">The sequence shown here is derived from an EMBL/GenBank/DDBJ whole genome shotgun (WGS) entry which is preliminary data.</text>
</comment>
<gene>
    <name evidence="1" type="ORF">SK128_025539</name>
</gene>
<name>A0AAN8X6Y8_HALRR</name>
<evidence type="ECO:0000313" key="1">
    <source>
        <dbReference type="EMBL" id="KAK7078897.1"/>
    </source>
</evidence>
<proteinExistence type="predicted"/>